<accession>A0A5B7JBN0</accession>
<dbReference type="EMBL" id="VSRR010090061">
    <property type="protein sequence ID" value="MPC92085.1"/>
    <property type="molecule type" value="Genomic_DNA"/>
</dbReference>
<evidence type="ECO:0000313" key="2">
    <source>
        <dbReference type="EMBL" id="MPC92085.1"/>
    </source>
</evidence>
<feature type="compositionally biased region" description="Polar residues" evidence="1">
    <location>
        <begin position="108"/>
        <end position="118"/>
    </location>
</feature>
<feature type="compositionally biased region" description="Polar residues" evidence="1">
    <location>
        <begin position="90"/>
        <end position="99"/>
    </location>
</feature>
<dbReference type="Proteomes" id="UP000324222">
    <property type="component" value="Unassembled WGS sequence"/>
</dbReference>
<gene>
    <name evidence="2" type="ORF">E2C01_087157</name>
</gene>
<organism evidence="2 3">
    <name type="scientific">Portunus trituberculatus</name>
    <name type="common">Swimming crab</name>
    <name type="synonym">Neptunus trituberculatus</name>
    <dbReference type="NCBI Taxonomy" id="210409"/>
    <lineage>
        <taxon>Eukaryota</taxon>
        <taxon>Metazoa</taxon>
        <taxon>Ecdysozoa</taxon>
        <taxon>Arthropoda</taxon>
        <taxon>Crustacea</taxon>
        <taxon>Multicrustacea</taxon>
        <taxon>Malacostraca</taxon>
        <taxon>Eumalacostraca</taxon>
        <taxon>Eucarida</taxon>
        <taxon>Decapoda</taxon>
        <taxon>Pleocyemata</taxon>
        <taxon>Brachyura</taxon>
        <taxon>Eubrachyura</taxon>
        <taxon>Portunoidea</taxon>
        <taxon>Portunidae</taxon>
        <taxon>Portuninae</taxon>
        <taxon>Portunus</taxon>
    </lineage>
</organism>
<dbReference type="AlphaFoldDB" id="A0A5B7JBN0"/>
<sequence length="153" mass="16439">MRNFHGVGRQAGENTLRAALGGRACSIPPTLLPAPHTHTLMHRHCQLTTQLCLQTSQSGNFRSFSATSAPCKRPRPSPPLPTQHHHRHSTPASPNTSPAQPLPAPRVTTASSGNNMADQQLCRSSLYSILTPSPLSAPPAPQSLRHVPQNPTF</sequence>
<name>A0A5B7JBN0_PORTR</name>
<keyword evidence="3" id="KW-1185">Reference proteome</keyword>
<evidence type="ECO:0000256" key="1">
    <source>
        <dbReference type="SAM" id="MobiDB-lite"/>
    </source>
</evidence>
<proteinExistence type="predicted"/>
<feature type="region of interest" description="Disordered" evidence="1">
    <location>
        <begin position="63"/>
        <end position="118"/>
    </location>
</feature>
<protein>
    <submittedName>
        <fullName evidence="2">Uncharacterized protein</fullName>
    </submittedName>
</protein>
<comment type="caution">
    <text evidence="2">The sequence shown here is derived from an EMBL/GenBank/DDBJ whole genome shotgun (WGS) entry which is preliminary data.</text>
</comment>
<evidence type="ECO:0000313" key="3">
    <source>
        <dbReference type="Proteomes" id="UP000324222"/>
    </source>
</evidence>
<feature type="region of interest" description="Disordered" evidence="1">
    <location>
        <begin position="130"/>
        <end position="153"/>
    </location>
</feature>
<reference evidence="2 3" key="1">
    <citation type="submission" date="2019-05" db="EMBL/GenBank/DDBJ databases">
        <title>Another draft genome of Portunus trituberculatus and its Hox gene families provides insights of decapod evolution.</title>
        <authorList>
            <person name="Jeong J.-H."/>
            <person name="Song I."/>
            <person name="Kim S."/>
            <person name="Choi T."/>
            <person name="Kim D."/>
            <person name="Ryu S."/>
            <person name="Kim W."/>
        </authorList>
    </citation>
    <scope>NUCLEOTIDE SEQUENCE [LARGE SCALE GENOMIC DNA]</scope>
    <source>
        <tissue evidence="2">Muscle</tissue>
    </source>
</reference>